<evidence type="ECO:0000259" key="3">
    <source>
        <dbReference type="Pfam" id="PF22422"/>
    </source>
</evidence>
<sequence>MQQPFLNSRCAVVAAPVQAWSAPDGQADGLAALRDVEGVFCGDTRIASQLLLGSPSHALEHIATDERGGARVRFQYVLRTPELGVDPALVLERIREVTTSGVRERYVLTTASLQDLEVDLELVLRPDATGMQAVKGGETPSPLPAEQLGDPTGGWSWRDERTSARLRTDATVSSDDGAWRLRWRLRVPARGVADAGWQLELRDEGLPFVGASAEPLALPALTDASPSLRRLVEHSFADINGLRLAHPSMPEHTFLAAGAPWYFTLFGRDSLIAARNLLAHDLGVATGTLKVLARLQGTVVDVDRAEQPGKILHEVRQETLELALGHLPTDDSDGSAHISLPPLYYGTIDATPLWIMLLGEAEERGLDEATVRELLPNLRAALGWLADHGDADGDGFLEYRDESGHGLANQGWKDSGDSVRFADGSLAKGSVALAEVQGYAHAAALHGARLLARYEADTEAAAFWTGWAEQLATRFREHFWAADELGRYPVLALDGDKRQVTGVASNMGHLLGTGILTDSEAETVVERLVHPSMASGYGVRTMSETNGGYWPLSYHVGSVWTHDTAFIIDGMLREGFDEQARELAAALLRAAEGFGYRMPELFGGMAADAVFPPQPYPASCRPQAWAATSAVVVARALGALPG</sequence>
<dbReference type="InterPro" id="IPR054491">
    <property type="entry name" value="MGH1-like_GH"/>
</dbReference>
<protein>
    <submittedName>
        <fullName evidence="4">Glycogen debranching N-terminal domain-containing protein</fullName>
    </submittedName>
</protein>
<dbReference type="SUPFAM" id="SSF48208">
    <property type="entry name" value="Six-hairpin glycosidases"/>
    <property type="match status" value="1"/>
</dbReference>
<evidence type="ECO:0000259" key="2">
    <source>
        <dbReference type="Pfam" id="PF14742"/>
    </source>
</evidence>
<dbReference type="InterPro" id="IPR008928">
    <property type="entry name" value="6-hairpin_glycosidase_sf"/>
</dbReference>
<gene>
    <name evidence="4" type="ORF">ACFSCS_13800</name>
</gene>
<feature type="region of interest" description="Disordered" evidence="1">
    <location>
        <begin position="136"/>
        <end position="156"/>
    </location>
</feature>
<feature type="domain" description="Putative glycogen debranching enzyme N-terminal" evidence="2">
    <location>
        <begin position="14"/>
        <end position="197"/>
    </location>
</feature>
<dbReference type="Pfam" id="PF22422">
    <property type="entry name" value="MGH1-like_GH"/>
    <property type="match status" value="1"/>
</dbReference>
<dbReference type="Gene3D" id="1.50.10.10">
    <property type="match status" value="1"/>
</dbReference>
<evidence type="ECO:0000313" key="4">
    <source>
        <dbReference type="EMBL" id="MFD1891246.1"/>
    </source>
</evidence>
<accession>A0ABW4RY64</accession>
<dbReference type="Proteomes" id="UP001597326">
    <property type="component" value="Unassembled WGS sequence"/>
</dbReference>
<dbReference type="EMBL" id="JBHUFZ010000032">
    <property type="protein sequence ID" value="MFD1891246.1"/>
    <property type="molecule type" value="Genomic_DNA"/>
</dbReference>
<reference evidence="5" key="1">
    <citation type="journal article" date="2019" name="Int. J. Syst. Evol. Microbiol.">
        <title>The Global Catalogue of Microorganisms (GCM) 10K type strain sequencing project: providing services to taxonomists for standard genome sequencing and annotation.</title>
        <authorList>
            <consortium name="The Broad Institute Genomics Platform"/>
            <consortium name="The Broad Institute Genome Sequencing Center for Infectious Disease"/>
            <person name="Wu L."/>
            <person name="Ma J."/>
        </authorList>
    </citation>
    <scope>NUCLEOTIDE SEQUENCE [LARGE SCALE GENOMIC DNA]</scope>
    <source>
        <strain evidence="5">CAIM 431</strain>
    </source>
</reference>
<comment type="caution">
    <text evidence="4">The sequence shown here is derived from an EMBL/GenBank/DDBJ whole genome shotgun (WGS) entry which is preliminary data.</text>
</comment>
<organism evidence="4 5">
    <name type="scientific">Luteococcus peritonei</name>
    <dbReference type="NCBI Taxonomy" id="88874"/>
    <lineage>
        <taxon>Bacteria</taxon>
        <taxon>Bacillati</taxon>
        <taxon>Actinomycetota</taxon>
        <taxon>Actinomycetes</taxon>
        <taxon>Propionibacteriales</taxon>
        <taxon>Propionibacteriaceae</taxon>
        <taxon>Luteococcus</taxon>
    </lineage>
</organism>
<evidence type="ECO:0000256" key="1">
    <source>
        <dbReference type="SAM" id="MobiDB-lite"/>
    </source>
</evidence>
<dbReference type="Pfam" id="PF14742">
    <property type="entry name" value="GDE_N_bis"/>
    <property type="match status" value="1"/>
</dbReference>
<dbReference type="RefSeq" id="WP_343875516.1">
    <property type="nucleotide sequence ID" value="NZ_BAAAIX010000033.1"/>
</dbReference>
<evidence type="ECO:0000313" key="5">
    <source>
        <dbReference type="Proteomes" id="UP001597326"/>
    </source>
</evidence>
<keyword evidence="5" id="KW-1185">Reference proteome</keyword>
<dbReference type="InterPro" id="IPR012341">
    <property type="entry name" value="6hp_glycosidase-like_sf"/>
</dbReference>
<proteinExistence type="predicted"/>
<feature type="domain" description="Mannosylglycerate hydrolase MGH1-like glycoside hydrolase" evidence="3">
    <location>
        <begin position="365"/>
        <end position="592"/>
    </location>
</feature>
<dbReference type="InterPro" id="IPR032856">
    <property type="entry name" value="GDE_N_bis"/>
</dbReference>
<name>A0ABW4RY64_9ACTN</name>